<evidence type="ECO:0000259" key="5">
    <source>
        <dbReference type="Pfam" id="PF02731"/>
    </source>
</evidence>
<protein>
    <recommendedName>
        <fullName evidence="2 3">Pre-mRNA-processing protein 45</fullName>
    </recommendedName>
</protein>
<name>A0A5E8B350_9ASCO</name>
<feature type="compositionally biased region" description="Basic and acidic residues" evidence="4">
    <location>
        <begin position="428"/>
        <end position="446"/>
    </location>
</feature>
<feature type="compositionally biased region" description="Pro residues" evidence="4">
    <location>
        <begin position="246"/>
        <end position="255"/>
    </location>
</feature>
<dbReference type="InterPro" id="IPR004015">
    <property type="entry name" value="SKI-int_prot_SKIP_SNW-dom"/>
</dbReference>
<dbReference type="InterPro" id="IPR017862">
    <property type="entry name" value="SKI-int_prot_SKIP"/>
</dbReference>
<feature type="region of interest" description="Disordered" evidence="4">
    <location>
        <begin position="334"/>
        <end position="572"/>
    </location>
</feature>
<gene>
    <name evidence="6" type="ORF">SAPINGB_P000934</name>
</gene>
<dbReference type="EMBL" id="CABVLU010000001">
    <property type="protein sequence ID" value="VVT45874.1"/>
    <property type="molecule type" value="Genomic_DNA"/>
</dbReference>
<comment type="similarity">
    <text evidence="1 3">Belongs to the SNW family.</text>
</comment>
<keyword evidence="3" id="KW-0508">mRNA splicing</keyword>
<feature type="domain" description="SKI-interacting protein SKIP SNW" evidence="5">
    <location>
        <begin position="200"/>
        <end position="359"/>
    </location>
</feature>
<dbReference type="GO" id="GO:0005681">
    <property type="term" value="C:spliceosomal complex"/>
    <property type="evidence" value="ECO:0007669"/>
    <property type="project" value="UniProtKB-UniRule"/>
</dbReference>
<feature type="compositionally biased region" description="Basic and acidic residues" evidence="4">
    <location>
        <begin position="385"/>
        <end position="414"/>
    </location>
</feature>
<dbReference type="RefSeq" id="XP_031851548.1">
    <property type="nucleotide sequence ID" value="XM_031995657.1"/>
</dbReference>
<evidence type="ECO:0000256" key="3">
    <source>
        <dbReference type="RuleBase" id="RU367140"/>
    </source>
</evidence>
<feature type="region of interest" description="Disordered" evidence="4">
    <location>
        <begin position="61"/>
        <end position="102"/>
    </location>
</feature>
<dbReference type="OrthoDB" id="666364at2759"/>
<dbReference type="GeneID" id="43579757"/>
<comment type="function">
    <text evidence="3">Involved in pre-mRNA splicing.</text>
</comment>
<dbReference type="Pfam" id="PF02731">
    <property type="entry name" value="SKIP_SNW"/>
    <property type="match status" value="1"/>
</dbReference>
<evidence type="ECO:0000256" key="2">
    <source>
        <dbReference type="ARBA" id="ARBA00022160"/>
    </source>
</evidence>
<feature type="compositionally biased region" description="Basic and acidic residues" evidence="4">
    <location>
        <begin position="561"/>
        <end position="572"/>
    </location>
</feature>
<dbReference type="GO" id="GO:0000398">
    <property type="term" value="P:mRNA splicing, via spliceosome"/>
    <property type="evidence" value="ECO:0007669"/>
    <property type="project" value="InterPro"/>
</dbReference>
<accession>A0A5E8B350</accession>
<feature type="compositionally biased region" description="Low complexity" evidence="4">
    <location>
        <begin position="415"/>
        <end position="426"/>
    </location>
</feature>
<evidence type="ECO:0000313" key="7">
    <source>
        <dbReference type="Proteomes" id="UP000398389"/>
    </source>
</evidence>
<feature type="compositionally biased region" description="Acidic residues" evidence="4">
    <location>
        <begin position="447"/>
        <end position="457"/>
    </location>
</feature>
<feature type="region of interest" description="Disordered" evidence="4">
    <location>
        <begin position="1"/>
        <end position="24"/>
    </location>
</feature>
<feature type="region of interest" description="Disordered" evidence="4">
    <location>
        <begin position="233"/>
        <end position="261"/>
    </location>
</feature>
<keyword evidence="3" id="KW-0539">Nucleus</keyword>
<feature type="compositionally biased region" description="Basic and acidic residues" evidence="4">
    <location>
        <begin position="655"/>
        <end position="669"/>
    </location>
</feature>
<dbReference type="PANTHER" id="PTHR12096">
    <property type="entry name" value="NUCLEAR PROTEIN SKIP-RELATED"/>
    <property type="match status" value="1"/>
</dbReference>
<feature type="region of interest" description="Disordered" evidence="4">
    <location>
        <begin position="634"/>
        <end position="699"/>
    </location>
</feature>
<comment type="subcellular location">
    <subcellularLocation>
        <location evidence="3">Nucleus</location>
    </subcellularLocation>
</comment>
<evidence type="ECO:0000256" key="4">
    <source>
        <dbReference type="SAM" id="MobiDB-lite"/>
    </source>
</evidence>
<organism evidence="6 7">
    <name type="scientific">Magnusiomyces paraingens</name>
    <dbReference type="NCBI Taxonomy" id="2606893"/>
    <lineage>
        <taxon>Eukaryota</taxon>
        <taxon>Fungi</taxon>
        <taxon>Dikarya</taxon>
        <taxon>Ascomycota</taxon>
        <taxon>Saccharomycotina</taxon>
        <taxon>Dipodascomycetes</taxon>
        <taxon>Dipodascales</taxon>
        <taxon>Dipodascaceae</taxon>
        <taxon>Magnusiomyces</taxon>
    </lineage>
</organism>
<feature type="compositionally biased region" description="Basic and acidic residues" evidence="4">
    <location>
        <begin position="483"/>
        <end position="493"/>
    </location>
</feature>
<evidence type="ECO:0000256" key="1">
    <source>
        <dbReference type="ARBA" id="ARBA00010197"/>
    </source>
</evidence>
<feature type="compositionally biased region" description="Polar residues" evidence="4">
    <location>
        <begin position="14"/>
        <end position="24"/>
    </location>
</feature>
<feature type="compositionally biased region" description="Basic and acidic residues" evidence="4">
    <location>
        <begin position="335"/>
        <end position="361"/>
    </location>
</feature>
<dbReference type="Proteomes" id="UP000398389">
    <property type="component" value="Unassembled WGS sequence"/>
</dbReference>
<reference evidence="6 7" key="1">
    <citation type="submission" date="2019-09" db="EMBL/GenBank/DDBJ databases">
        <authorList>
            <person name="Brejova B."/>
        </authorList>
    </citation>
    <scope>NUCLEOTIDE SEQUENCE [LARGE SCALE GENOMIC DNA]</scope>
</reference>
<feature type="compositionally biased region" description="Basic and acidic residues" evidence="4">
    <location>
        <begin position="514"/>
        <end position="553"/>
    </location>
</feature>
<dbReference type="AlphaFoldDB" id="A0A5E8B350"/>
<keyword evidence="3" id="KW-0507">mRNA processing</keyword>
<keyword evidence="7" id="KW-1185">Reference proteome</keyword>
<feature type="compositionally biased region" description="Polar residues" evidence="4">
    <location>
        <begin position="670"/>
        <end position="680"/>
    </location>
</feature>
<feature type="compositionally biased region" description="Basic and acidic residues" evidence="4">
    <location>
        <begin position="681"/>
        <end position="695"/>
    </location>
</feature>
<keyword evidence="3" id="KW-0747">Spliceosome</keyword>
<proteinExistence type="inferred from homology"/>
<evidence type="ECO:0000313" key="6">
    <source>
        <dbReference type="EMBL" id="VVT45874.1"/>
    </source>
</evidence>
<comment type="subunit">
    <text evidence="3">Associated with the spliceosome.</text>
</comment>
<sequence>MASIDSYLPKPKNKSQNADQLNSSSNITIVSKLNNEQRELFAQTYSIPSYGHRTEFRTANGKKWRPQSVEDYGDGGAYPEIPVAQYPRNMGQPKDRNATSKQNKTLALTVNSEGNIDYSSIAKNGHSKSRIVQSSYSDLIPLRQRVQNGEVSLDQPDQDTVRETTEKTQLALQKILDSKISAEKPKTSVVAGSSTNSNATYVRYTPSSMMGESGGKSKQRIIKLVDVQNDPLAPPKFKHTKVVARPPSPPPPVLRSPPRKVTAEDQKNWYIPPSVSNWKNPKGFTIAIDKRMASDGRNIQTSTLSDNFAKLSEALAVADNKMRVEVSQRNAMKKKLQEKEEFERDERLRQLAHRAKAERDQTISNKGRNQRKRDDSDTSDESDNEKERRRTPSPTLRKEMHTTRKNSYNERSRSPSESPRSKSQSPYRRYERSERQRHTRRDKRDSSDEESGYSNEEDDRHYRGRSYQRRSSESQSRSRSRSRTPESDAESNRYHKSRTKRRYSDSDQSNDEEPNFRQREFESKKSRRESNFEMPDERRRRIIREEKLEDEKRKMRMSRMGTERRIKSMISDKDRDISERVALGVARPTQVSTGESQFDSRLMGRVSVSRNFNEDQPYESSLFRSSEAIQSIYRPRGTKGATGLGGLNDNDEDNEMRRITGENRFESHGNVKNSFTGSESTEAKEGPVEFEKDSDPFGVSKMIREVQEEKMKNKRQN</sequence>